<feature type="compositionally biased region" description="Low complexity" evidence="1">
    <location>
        <begin position="199"/>
        <end position="211"/>
    </location>
</feature>
<evidence type="ECO:0000256" key="1">
    <source>
        <dbReference type="SAM" id="MobiDB-lite"/>
    </source>
</evidence>
<gene>
    <name evidence="2" type="ORF">TSOC_013998</name>
</gene>
<comment type="caution">
    <text evidence="2">The sequence shown here is derived from an EMBL/GenBank/DDBJ whole genome shotgun (WGS) entry which is preliminary data.</text>
</comment>
<name>A0A2J7ZIV8_9CHLO</name>
<dbReference type="InterPro" id="IPR029063">
    <property type="entry name" value="SAM-dependent_MTases_sf"/>
</dbReference>
<feature type="region of interest" description="Disordered" evidence="1">
    <location>
        <begin position="127"/>
        <end position="161"/>
    </location>
</feature>
<dbReference type="EMBL" id="PGGS01001615">
    <property type="protein sequence ID" value="PNH00198.1"/>
    <property type="molecule type" value="Genomic_DNA"/>
</dbReference>
<feature type="compositionally biased region" description="Gly residues" evidence="1">
    <location>
        <begin position="127"/>
        <end position="139"/>
    </location>
</feature>
<dbReference type="SUPFAM" id="SSF53335">
    <property type="entry name" value="S-adenosyl-L-methionine-dependent methyltransferases"/>
    <property type="match status" value="1"/>
</dbReference>
<evidence type="ECO:0008006" key="4">
    <source>
        <dbReference type="Google" id="ProtNLM"/>
    </source>
</evidence>
<dbReference type="Gene3D" id="3.40.50.150">
    <property type="entry name" value="Vaccinia Virus protein VP39"/>
    <property type="match status" value="1"/>
</dbReference>
<dbReference type="AlphaFoldDB" id="A0A2J7ZIV8"/>
<feature type="region of interest" description="Disordered" evidence="1">
    <location>
        <begin position="264"/>
        <end position="283"/>
    </location>
</feature>
<evidence type="ECO:0000313" key="2">
    <source>
        <dbReference type="EMBL" id="PNH00198.1"/>
    </source>
</evidence>
<organism evidence="2 3">
    <name type="scientific">Tetrabaena socialis</name>
    <dbReference type="NCBI Taxonomy" id="47790"/>
    <lineage>
        <taxon>Eukaryota</taxon>
        <taxon>Viridiplantae</taxon>
        <taxon>Chlorophyta</taxon>
        <taxon>core chlorophytes</taxon>
        <taxon>Chlorophyceae</taxon>
        <taxon>CS clade</taxon>
        <taxon>Chlamydomonadales</taxon>
        <taxon>Tetrabaenaceae</taxon>
        <taxon>Tetrabaena</taxon>
    </lineage>
</organism>
<accession>A0A2J7ZIV8</accession>
<feature type="region of interest" description="Disordered" evidence="1">
    <location>
        <begin position="187"/>
        <end position="211"/>
    </location>
</feature>
<dbReference type="Proteomes" id="UP000236333">
    <property type="component" value="Unassembled WGS sequence"/>
</dbReference>
<dbReference type="PANTHER" id="PTHR14614">
    <property type="entry name" value="HEPATOCELLULAR CARCINOMA-ASSOCIATED ANTIGEN"/>
    <property type="match status" value="1"/>
</dbReference>
<proteinExistence type="predicted"/>
<reference evidence="2 3" key="1">
    <citation type="journal article" date="2017" name="Mol. Biol. Evol.">
        <title>The 4-celled Tetrabaena socialis nuclear genome reveals the essential components for genetic control of cell number at the origin of multicellularity in the volvocine lineage.</title>
        <authorList>
            <person name="Featherston J."/>
            <person name="Arakaki Y."/>
            <person name="Hanschen E.R."/>
            <person name="Ferris P.J."/>
            <person name="Michod R.E."/>
            <person name="Olson B.J.S.C."/>
            <person name="Nozaki H."/>
            <person name="Durand P.M."/>
        </authorList>
    </citation>
    <scope>NUCLEOTIDE SEQUENCE [LARGE SCALE GENOMIC DNA]</scope>
    <source>
        <strain evidence="2 3">NIES-571</strain>
    </source>
</reference>
<dbReference type="InterPro" id="IPR019410">
    <property type="entry name" value="Methyltransf_16"/>
</dbReference>
<dbReference type="Pfam" id="PF10294">
    <property type="entry name" value="Methyltransf_16"/>
    <property type="match status" value="1"/>
</dbReference>
<evidence type="ECO:0000313" key="3">
    <source>
        <dbReference type="Proteomes" id="UP000236333"/>
    </source>
</evidence>
<dbReference type="PANTHER" id="PTHR14614:SF157">
    <property type="entry name" value="METHYLTRANSFERASE TYPE 12 DOMAIN-CONTAINING PROTEIN"/>
    <property type="match status" value="1"/>
</dbReference>
<protein>
    <recommendedName>
        <fullName evidence="4">Protein N-lysine methyltransferase METTL21A</fullName>
    </recommendedName>
</protein>
<sequence length="283" mass="27546">MSTIASYVHQSRQMAAPEGSAIWKGRVATYRYGGREVVIREGSLGDGLGAKVWMVAHLLCLELAAHPRLLAGRRVLEVGSGCGVVGLAAAALGAASVVLTDVEGPVLRNLRDCMHLNRAGASGAAGAAGGGGAGGGGGSADADGAAPGPGTGAAGPGEQAARWESGSVSVRLLDWAESVRALEGAAPGGAGAAGGGAGDLPPAAVDAGDLPPGVPAGERFSLVVGSEVMYEAAHARLVAAVLKHRLAPGGVALLNCAVRELKPPPPSSVDAPAAGTTSIAAPC</sequence>
<dbReference type="OrthoDB" id="545599at2759"/>
<feature type="compositionally biased region" description="Gly residues" evidence="1">
    <location>
        <begin position="187"/>
        <end position="198"/>
    </location>
</feature>
<keyword evidence="3" id="KW-1185">Reference proteome</keyword>